<dbReference type="InterPro" id="IPR002525">
    <property type="entry name" value="Transp_IS110-like_N"/>
</dbReference>
<feature type="domain" description="Transposase IS116/IS110/IS902 C-terminal" evidence="2">
    <location>
        <begin position="191"/>
        <end position="274"/>
    </location>
</feature>
<dbReference type="RefSeq" id="WP_189402303.1">
    <property type="nucleotide sequence ID" value="NZ_BMXA01000005.1"/>
</dbReference>
<dbReference type="Pfam" id="PF01548">
    <property type="entry name" value="DEDD_Tnp_IS110"/>
    <property type="match status" value="1"/>
</dbReference>
<sequence>MNQTEINVGIDTSKDRLDIAIRPAGDFFSVDNNPHGIKIAIERLALVQPDRILIEATGRLELPFACAAFKAGLPIVICNAWHVHSFAKATGQLAKTDKLDAFIIAHYGEAVKPALTQLNPEKLQQISDLITLRTQLLTIRTQQKNRLSRMPKPTHAPIRRVLKAVQKEIQTLDKQLDKLIRQVPQWQHDVDILMSAHSVGKVLAYTLLSELPELGSLSRRQVAALVGVAPINHDSGKRSGKRSIRGGRHKIRSVLFVSVMSAIQHHPTLKPMYQRLVAQGKPKKVALIACARKQLITLNAMMKTRTYWNEKMA</sequence>
<reference evidence="3" key="1">
    <citation type="journal article" date="2014" name="Int. J. Syst. Evol. Microbiol.">
        <title>Complete genome sequence of Corynebacterium casei LMG S-19264T (=DSM 44701T), isolated from a smear-ripened cheese.</title>
        <authorList>
            <consortium name="US DOE Joint Genome Institute (JGI-PGF)"/>
            <person name="Walter F."/>
            <person name="Albersmeier A."/>
            <person name="Kalinowski J."/>
            <person name="Ruckert C."/>
        </authorList>
    </citation>
    <scope>NUCLEOTIDE SEQUENCE</scope>
    <source>
        <strain evidence="3">KCTC 12711</strain>
    </source>
</reference>
<organism evidence="3 4">
    <name type="scientific">Arenicella chitinivorans</name>
    <dbReference type="NCBI Taxonomy" id="1329800"/>
    <lineage>
        <taxon>Bacteria</taxon>
        <taxon>Pseudomonadati</taxon>
        <taxon>Pseudomonadota</taxon>
        <taxon>Gammaproteobacteria</taxon>
        <taxon>Arenicellales</taxon>
        <taxon>Arenicellaceae</taxon>
        <taxon>Arenicella</taxon>
    </lineage>
</organism>
<feature type="domain" description="Transposase IS110-like N-terminal" evidence="1">
    <location>
        <begin position="8"/>
        <end position="149"/>
    </location>
</feature>
<name>A0A918RZA2_9GAMM</name>
<gene>
    <name evidence="3" type="ORF">GCM10008090_27900</name>
</gene>
<evidence type="ECO:0000313" key="4">
    <source>
        <dbReference type="Proteomes" id="UP000614811"/>
    </source>
</evidence>
<dbReference type="Pfam" id="PF02371">
    <property type="entry name" value="Transposase_20"/>
    <property type="match status" value="1"/>
</dbReference>
<evidence type="ECO:0000259" key="1">
    <source>
        <dbReference type="Pfam" id="PF01548"/>
    </source>
</evidence>
<comment type="caution">
    <text evidence="3">The sequence shown here is derived from an EMBL/GenBank/DDBJ whole genome shotgun (WGS) entry which is preliminary data.</text>
</comment>
<dbReference type="PANTHER" id="PTHR33055:SF13">
    <property type="entry name" value="TRANSPOSASE"/>
    <property type="match status" value="1"/>
</dbReference>
<dbReference type="InterPro" id="IPR003346">
    <property type="entry name" value="Transposase_20"/>
</dbReference>
<evidence type="ECO:0000259" key="2">
    <source>
        <dbReference type="Pfam" id="PF02371"/>
    </source>
</evidence>
<reference evidence="3" key="2">
    <citation type="submission" date="2020-09" db="EMBL/GenBank/DDBJ databases">
        <authorList>
            <person name="Sun Q."/>
            <person name="Kim S."/>
        </authorList>
    </citation>
    <scope>NUCLEOTIDE SEQUENCE</scope>
    <source>
        <strain evidence="3">KCTC 12711</strain>
    </source>
</reference>
<protein>
    <submittedName>
        <fullName evidence="3">IS110 family transposase</fullName>
    </submittedName>
</protein>
<dbReference type="GO" id="GO:0006313">
    <property type="term" value="P:DNA transposition"/>
    <property type="evidence" value="ECO:0007669"/>
    <property type="project" value="InterPro"/>
</dbReference>
<dbReference type="EMBL" id="BMXA01000005">
    <property type="protein sequence ID" value="GHA16506.1"/>
    <property type="molecule type" value="Genomic_DNA"/>
</dbReference>
<proteinExistence type="predicted"/>
<accession>A0A918RZA2</accession>
<evidence type="ECO:0000313" key="3">
    <source>
        <dbReference type="EMBL" id="GHA16506.1"/>
    </source>
</evidence>
<dbReference type="InterPro" id="IPR047650">
    <property type="entry name" value="Transpos_IS110"/>
</dbReference>
<keyword evidence="4" id="KW-1185">Reference proteome</keyword>
<dbReference type="GO" id="GO:0004803">
    <property type="term" value="F:transposase activity"/>
    <property type="evidence" value="ECO:0007669"/>
    <property type="project" value="InterPro"/>
</dbReference>
<dbReference type="NCBIfam" id="NF033542">
    <property type="entry name" value="transpos_IS110"/>
    <property type="match status" value="1"/>
</dbReference>
<dbReference type="Proteomes" id="UP000614811">
    <property type="component" value="Unassembled WGS sequence"/>
</dbReference>
<dbReference type="GO" id="GO:0003677">
    <property type="term" value="F:DNA binding"/>
    <property type="evidence" value="ECO:0007669"/>
    <property type="project" value="InterPro"/>
</dbReference>
<dbReference type="PANTHER" id="PTHR33055">
    <property type="entry name" value="TRANSPOSASE FOR INSERTION SEQUENCE ELEMENT IS1111A"/>
    <property type="match status" value="1"/>
</dbReference>
<dbReference type="AlphaFoldDB" id="A0A918RZA2"/>